<dbReference type="GO" id="GO:0006412">
    <property type="term" value="P:translation"/>
    <property type="evidence" value="ECO:0007669"/>
    <property type="project" value="UniProtKB-UniRule"/>
</dbReference>
<dbReference type="Pfam" id="PF17136">
    <property type="entry name" value="ribosomal_L24"/>
    <property type="match status" value="1"/>
</dbReference>
<dbReference type="FunCoup" id="B4CUY5">
    <property type="interactions" value="608"/>
</dbReference>
<dbReference type="PROSITE" id="PS01108">
    <property type="entry name" value="RIBOSOMAL_L24"/>
    <property type="match status" value="1"/>
</dbReference>
<dbReference type="InterPro" id="IPR008991">
    <property type="entry name" value="Translation_prot_SH3-like_sf"/>
</dbReference>
<dbReference type="InterPro" id="IPR041988">
    <property type="entry name" value="Ribosomal_uL24_KOW"/>
</dbReference>
<feature type="region of interest" description="Disordered" evidence="7">
    <location>
        <begin position="1"/>
        <end position="25"/>
    </location>
</feature>
<accession>B4CUY5</accession>
<dbReference type="GO" id="GO:0003735">
    <property type="term" value="F:structural constituent of ribosome"/>
    <property type="evidence" value="ECO:0007669"/>
    <property type="project" value="InterPro"/>
</dbReference>
<organism evidence="9 10">
    <name type="scientific">Chthoniobacter flavus Ellin428</name>
    <dbReference type="NCBI Taxonomy" id="497964"/>
    <lineage>
        <taxon>Bacteria</taxon>
        <taxon>Pseudomonadati</taxon>
        <taxon>Verrucomicrobiota</taxon>
        <taxon>Spartobacteria</taxon>
        <taxon>Chthoniobacterales</taxon>
        <taxon>Chthoniobacteraceae</taxon>
        <taxon>Chthoniobacter</taxon>
    </lineage>
</organism>
<dbReference type="GO" id="GO:1990904">
    <property type="term" value="C:ribonucleoprotein complex"/>
    <property type="evidence" value="ECO:0007669"/>
    <property type="project" value="UniProtKB-KW"/>
</dbReference>
<keyword evidence="3 5" id="KW-0687">Ribonucleoprotein</keyword>
<reference evidence="9 10" key="1">
    <citation type="journal article" date="2011" name="J. Bacteriol.">
        <title>Genome sequence of Chthoniobacter flavus Ellin428, an aerobic heterotrophic soil bacterium.</title>
        <authorList>
            <person name="Kant R."/>
            <person name="van Passel M.W."/>
            <person name="Palva A."/>
            <person name="Lucas S."/>
            <person name="Lapidus A."/>
            <person name="Glavina Del Rio T."/>
            <person name="Dalin E."/>
            <person name="Tice H."/>
            <person name="Bruce D."/>
            <person name="Goodwin L."/>
            <person name="Pitluck S."/>
            <person name="Larimer F.W."/>
            <person name="Land M.L."/>
            <person name="Hauser L."/>
            <person name="Sangwan P."/>
            <person name="de Vos W.M."/>
            <person name="Janssen P.H."/>
            <person name="Smidt H."/>
        </authorList>
    </citation>
    <scope>NUCLEOTIDE SEQUENCE [LARGE SCALE GENOMIC DNA]</scope>
    <source>
        <strain evidence="9 10">Ellin428</strain>
    </source>
</reference>
<dbReference type="Proteomes" id="UP000005824">
    <property type="component" value="Unassembled WGS sequence"/>
</dbReference>
<evidence type="ECO:0000256" key="6">
    <source>
        <dbReference type="RuleBase" id="RU003477"/>
    </source>
</evidence>
<evidence type="ECO:0000256" key="2">
    <source>
        <dbReference type="ARBA" id="ARBA00022980"/>
    </source>
</evidence>
<comment type="similarity">
    <text evidence="1 5 6">Belongs to the universal ribosomal protein uL24 family.</text>
</comment>
<evidence type="ECO:0000256" key="7">
    <source>
        <dbReference type="SAM" id="MobiDB-lite"/>
    </source>
</evidence>
<dbReference type="PANTHER" id="PTHR12903">
    <property type="entry name" value="MITOCHONDRIAL RIBOSOMAL PROTEIN L24"/>
    <property type="match status" value="1"/>
</dbReference>
<dbReference type="GO" id="GO:0019843">
    <property type="term" value="F:rRNA binding"/>
    <property type="evidence" value="ECO:0007669"/>
    <property type="project" value="UniProtKB-UniRule"/>
</dbReference>
<dbReference type="STRING" id="497964.CfE428DRAFT_0498"/>
<dbReference type="RefSeq" id="WP_006977825.1">
    <property type="nucleotide sequence ID" value="NZ_ABVL01000001.1"/>
</dbReference>
<proteinExistence type="inferred from homology"/>
<dbReference type="NCBIfam" id="TIGR01079">
    <property type="entry name" value="rplX_bact"/>
    <property type="match status" value="1"/>
</dbReference>
<name>B4CUY5_9BACT</name>
<feature type="domain" description="KOW" evidence="8">
    <location>
        <begin position="7"/>
        <end position="34"/>
    </location>
</feature>
<dbReference type="SUPFAM" id="SSF50104">
    <property type="entry name" value="Translation proteins SH3-like domain"/>
    <property type="match status" value="1"/>
</dbReference>
<comment type="function">
    <text evidence="5">One of the proteins that surrounds the polypeptide exit tunnel on the outside of the subunit.</text>
</comment>
<comment type="caution">
    <text evidence="9">The sequence shown here is derived from an EMBL/GenBank/DDBJ whole genome shotgun (WGS) entry which is preliminary data.</text>
</comment>
<protein>
    <recommendedName>
        <fullName evidence="4 5">Large ribosomal subunit protein uL24</fullName>
    </recommendedName>
</protein>
<dbReference type="GO" id="GO:0005840">
    <property type="term" value="C:ribosome"/>
    <property type="evidence" value="ECO:0007669"/>
    <property type="project" value="UniProtKB-KW"/>
</dbReference>
<dbReference type="SMART" id="SM00739">
    <property type="entry name" value="KOW"/>
    <property type="match status" value="1"/>
</dbReference>
<evidence type="ECO:0000256" key="5">
    <source>
        <dbReference type="HAMAP-Rule" id="MF_01326"/>
    </source>
</evidence>
<dbReference type="EMBL" id="ABVL01000001">
    <property type="protein sequence ID" value="EDY22373.1"/>
    <property type="molecule type" value="Genomic_DNA"/>
</dbReference>
<dbReference type="InterPro" id="IPR005824">
    <property type="entry name" value="KOW"/>
</dbReference>
<dbReference type="CDD" id="cd06089">
    <property type="entry name" value="KOW_RPL26"/>
    <property type="match status" value="1"/>
</dbReference>
<dbReference type="HAMAP" id="MF_01326_B">
    <property type="entry name" value="Ribosomal_uL24_B"/>
    <property type="match status" value="1"/>
</dbReference>
<comment type="function">
    <text evidence="5">One of two assembly initiator proteins, it binds directly to the 5'-end of the 23S rRNA, where it nucleates assembly of the 50S subunit.</text>
</comment>
<feature type="compositionally biased region" description="Basic residues" evidence="7">
    <location>
        <begin position="86"/>
        <end position="97"/>
    </location>
</feature>
<dbReference type="Pfam" id="PF00467">
    <property type="entry name" value="KOW"/>
    <property type="match status" value="1"/>
</dbReference>
<dbReference type="InterPro" id="IPR005825">
    <property type="entry name" value="Ribosomal_uL24_CS"/>
</dbReference>
<evidence type="ECO:0000256" key="1">
    <source>
        <dbReference type="ARBA" id="ARBA00010618"/>
    </source>
</evidence>
<comment type="subunit">
    <text evidence="5">Part of the 50S ribosomal subunit.</text>
</comment>
<keyword evidence="2 5" id="KW-0689">Ribosomal protein</keyword>
<evidence type="ECO:0000259" key="8">
    <source>
        <dbReference type="SMART" id="SM00739"/>
    </source>
</evidence>
<evidence type="ECO:0000256" key="3">
    <source>
        <dbReference type="ARBA" id="ARBA00023274"/>
    </source>
</evidence>
<keyword evidence="5" id="KW-0694">RNA-binding</keyword>
<sequence length="97" mass="10760">MSRNRFHVKKGDNVQVITGNHKGSTGKVLQVFPTKEQVLIEGVRMIKKHTKKSQDNPQGAIIQREGPIHISNVKKVEEAEATSKATKTKSKSKKKAS</sequence>
<dbReference type="eggNOG" id="COG0198">
    <property type="taxonomic scope" value="Bacteria"/>
</dbReference>
<keyword evidence="10" id="KW-1185">Reference proteome</keyword>
<dbReference type="InterPro" id="IPR003256">
    <property type="entry name" value="Ribosomal_uL24"/>
</dbReference>
<keyword evidence="5" id="KW-0699">rRNA-binding</keyword>
<dbReference type="Gene3D" id="2.30.30.30">
    <property type="match status" value="1"/>
</dbReference>
<gene>
    <name evidence="5" type="primary">rplX</name>
    <name evidence="9" type="ORF">CfE428DRAFT_0498</name>
</gene>
<dbReference type="InParanoid" id="B4CUY5"/>
<dbReference type="InterPro" id="IPR014722">
    <property type="entry name" value="Rib_uL2_dom2"/>
</dbReference>
<dbReference type="InterPro" id="IPR057264">
    <property type="entry name" value="Ribosomal_uL24_C"/>
</dbReference>
<evidence type="ECO:0000313" key="9">
    <source>
        <dbReference type="EMBL" id="EDY22373.1"/>
    </source>
</evidence>
<dbReference type="AlphaFoldDB" id="B4CUY5"/>
<evidence type="ECO:0000256" key="4">
    <source>
        <dbReference type="ARBA" id="ARBA00035206"/>
    </source>
</evidence>
<feature type="region of interest" description="Disordered" evidence="7">
    <location>
        <begin position="49"/>
        <end position="97"/>
    </location>
</feature>
<evidence type="ECO:0000313" key="10">
    <source>
        <dbReference type="Proteomes" id="UP000005824"/>
    </source>
</evidence>